<sequence>MDFCEIETPDPKSLGTICRSKTPFSFAAPFSNLGVLPSSQETTDLYSYLAPSFLYKRHEEKPFGSEVKTTHERCFIWNKDLTSPVESVLSTPGLKSQTQTLKFKLPPNHILYLPAHWSCELGEVKDTIQKISYETYV</sequence>
<proteinExistence type="predicted"/>
<evidence type="ECO:0000313" key="1">
    <source>
        <dbReference type="EMBL" id="GAG05477.1"/>
    </source>
</evidence>
<accession>X0V255</accession>
<feature type="non-terminal residue" evidence="1">
    <location>
        <position position="137"/>
    </location>
</feature>
<gene>
    <name evidence="1" type="ORF">S01H1_40363</name>
</gene>
<organism evidence="1">
    <name type="scientific">marine sediment metagenome</name>
    <dbReference type="NCBI Taxonomy" id="412755"/>
    <lineage>
        <taxon>unclassified sequences</taxon>
        <taxon>metagenomes</taxon>
        <taxon>ecological metagenomes</taxon>
    </lineage>
</organism>
<comment type="caution">
    <text evidence="1">The sequence shown here is derived from an EMBL/GenBank/DDBJ whole genome shotgun (WGS) entry which is preliminary data.</text>
</comment>
<name>X0V255_9ZZZZ</name>
<reference evidence="1" key="1">
    <citation type="journal article" date="2014" name="Front. Microbiol.">
        <title>High frequency of phylogenetically diverse reductive dehalogenase-homologous genes in deep subseafloor sedimentary metagenomes.</title>
        <authorList>
            <person name="Kawai M."/>
            <person name="Futagami T."/>
            <person name="Toyoda A."/>
            <person name="Takaki Y."/>
            <person name="Nishi S."/>
            <person name="Hori S."/>
            <person name="Arai W."/>
            <person name="Tsubouchi T."/>
            <person name="Morono Y."/>
            <person name="Uchiyama I."/>
            <person name="Ito T."/>
            <person name="Fujiyama A."/>
            <person name="Inagaki F."/>
            <person name="Takami H."/>
        </authorList>
    </citation>
    <scope>NUCLEOTIDE SEQUENCE</scope>
    <source>
        <strain evidence="1">Expedition CK06-06</strain>
    </source>
</reference>
<dbReference type="EMBL" id="BARS01025556">
    <property type="protein sequence ID" value="GAG05477.1"/>
    <property type="molecule type" value="Genomic_DNA"/>
</dbReference>
<dbReference type="AlphaFoldDB" id="X0V255"/>
<protein>
    <submittedName>
        <fullName evidence="1">Uncharacterized protein</fullName>
    </submittedName>
</protein>